<protein>
    <recommendedName>
        <fullName evidence="2">PH domain-containing protein</fullName>
    </recommendedName>
</protein>
<dbReference type="AlphaFoldDB" id="A0AAW0ET28"/>
<dbReference type="EMBL" id="JAECZO010000073">
    <property type="protein sequence ID" value="KAK7196316.1"/>
    <property type="molecule type" value="Genomic_DNA"/>
</dbReference>
<reference evidence="3 4" key="1">
    <citation type="journal article" date="2021" name="MBio">
        <title>A New Model Trypanosomatid, Novymonas esmeraldas: Genomic Perception of Its 'Candidatus Pandoraea novymonadis' Endosymbiont.</title>
        <authorList>
            <person name="Zakharova A."/>
            <person name="Saura A."/>
            <person name="Butenko A."/>
            <person name="Podesvova L."/>
            <person name="Warmusova S."/>
            <person name="Kostygov A.Y."/>
            <person name="Nenarokova A."/>
            <person name="Lukes J."/>
            <person name="Opperdoes F.R."/>
            <person name="Yurchenko V."/>
        </authorList>
    </citation>
    <scope>NUCLEOTIDE SEQUENCE [LARGE SCALE GENOMIC DNA]</scope>
    <source>
        <strain evidence="3 4">E262AT.01</strain>
    </source>
</reference>
<feature type="region of interest" description="Disordered" evidence="1">
    <location>
        <begin position="216"/>
        <end position="249"/>
    </location>
</feature>
<dbReference type="Pfam" id="PF00169">
    <property type="entry name" value="PH"/>
    <property type="match status" value="1"/>
</dbReference>
<feature type="compositionally biased region" description="Basic and acidic residues" evidence="1">
    <location>
        <begin position="237"/>
        <end position="247"/>
    </location>
</feature>
<dbReference type="InterPro" id="IPR011993">
    <property type="entry name" value="PH-like_dom_sf"/>
</dbReference>
<organism evidence="3 4">
    <name type="scientific">Novymonas esmeraldas</name>
    <dbReference type="NCBI Taxonomy" id="1808958"/>
    <lineage>
        <taxon>Eukaryota</taxon>
        <taxon>Discoba</taxon>
        <taxon>Euglenozoa</taxon>
        <taxon>Kinetoplastea</taxon>
        <taxon>Metakinetoplastina</taxon>
        <taxon>Trypanosomatida</taxon>
        <taxon>Trypanosomatidae</taxon>
        <taxon>Novymonas</taxon>
    </lineage>
</organism>
<feature type="region of interest" description="Disordered" evidence="1">
    <location>
        <begin position="21"/>
        <end position="73"/>
    </location>
</feature>
<name>A0AAW0ET28_9TRYP</name>
<sequence length="357" mass="38050">MSATAAPAPAATAIDLYGDTAMERSGSDDDDAAAAGSFAMEREMPRRPPAASSKPPSAELLREESLHDDESAPVAAASTALLESMDSGACCQCGRPMGGVKGATTRNGPLHPSCIAEYKFLHQPRCHYCNIRFRDSEVNTFVKDSETGHLYHPDCHASEQAGRAYVRPTLEGSVRKYAIARSRLSLHNWKARFFVLSPANGGIRYYADKAAASAGATRRGSDAKSDDGGASYDADADPDRDATEARRAKGVVPLDKRSRLLTRPSLSNYRPSSSAASDNDIGIIFFGSPESQTELRLIFQCATVAERNEWIAALQAYIYTVDDPADYPAAAAAAAPPAVGAAAAAAKTEKKDEKKKK</sequence>
<dbReference type="InterPro" id="IPR001849">
    <property type="entry name" value="PH_domain"/>
</dbReference>
<gene>
    <name evidence="3" type="ORF">NESM_000567700</name>
</gene>
<proteinExistence type="predicted"/>
<dbReference type="PROSITE" id="PS50003">
    <property type="entry name" value="PH_DOMAIN"/>
    <property type="match status" value="1"/>
</dbReference>
<comment type="caution">
    <text evidence="3">The sequence shown here is derived from an EMBL/GenBank/DDBJ whole genome shotgun (WGS) entry which is preliminary data.</text>
</comment>
<dbReference type="Gene3D" id="2.30.29.30">
    <property type="entry name" value="Pleckstrin-homology domain (PH domain)/Phosphotyrosine-binding domain (PTB)"/>
    <property type="match status" value="1"/>
</dbReference>
<evidence type="ECO:0000256" key="1">
    <source>
        <dbReference type="SAM" id="MobiDB-lite"/>
    </source>
</evidence>
<dbReference type="SUPFAM" id="SSF50729">
    <property type="entry name" value="PH domain-like"/>
    <property type="match status" value="1"/>
</dbReference>
<feature type="compositionally biased region" description="Basic and acidic residues" evidence="1">
    <location>
        <begin position="60"/>
        <end position="70"/>
    </location>
</feature>
<accession>A0AAW0ET28</accession>
<dbReference type="SMART" id="SM00233">
    <property type="entry name" value="PH"/>
    <property type="match status" value="1"/>
</dbReference>
<evidence type="ECO:0000313" key="4">
    <source>
        <dbReference type="Proteomes" id="UP001430356"/>
    </source>
</evidence>
<feature type="compositionally biased region" description="Low complexity" evidence="1">
    <location>
        <begin position="49"/>
        <end position="58"/>
    </location>
</feature>
<keyword evidence="4" id="KW-1185">Reference proteome</keyword>
<evidence type="ECO:0000259" key="2">
    <source>
        <dbReference type="PROSITE" id="PS50003"/>
    </source>
</evidence>
<dbReference type="Proteomes" id="UP001430356">
    <property type="component" value="Unassembled WGS sequence"/>
</dbReference>
<feature type="domain" description="PH" evidence="2">
    <location>
        <begin position="167"/>
        <end position="319"/>
    </location>
</feature>
<evidence type="ECO:0000313" key="3">
    <source>
        <dbReference type="EMBL" id="KAK7196316.1"/>
    </source>
</evidence>